<dbReference type="Proteomes" id="UP001056120">
    <property type="component" value="Linkage Group LG07"/>
</dbReference>
<dbReference type="EMBL" id="CM042024">
    <property type="protein sequence ID" value="KAI3809671.1"/>
    <property type="molecule type" value="Genomic_DNA"/>
</dbReference>
<sequence length="828" mass="92558">MAFSFLPTTSLLFLLVILTCSASLLSHDEECLALFEFKQSILHQKLDSWRKIRSNTSDSDCCLSDGVLCSNTGHVIGLDWSGSSLSGVINSSSTLFKLVHLQMLNLSMNNFVESQIPSEIGRLKQLRSLDLSYSGFNGQIPNEISHLAQLSSLDLSGNPLKLRSIGLEYLLQNMTRLENLHLSGVDVSSSIPHFLANFSSLRSIKLRDCQLQDEFPSAIFHLPKLKYLNMRNNSNLTGSLPEFHNNTLLEHLNLFSTGFAGIIQESMGNLKHLEHLDLERCYFSGRIPGSLPNLTQLTYLSLYQNEFIGLVPSLASLSKLTVLVLGYNSLEIGHMYDWINKLTNLNTLVLEGMNIQDEILPYFANLTKLSYLSVGNNLIFGRIPSSLMNLTQLTYLNLQQNNLQGQISSSFLNFKSLELLSISFNNFSGAVGLDSFLGLSKLKVLDLAPNRLSLVTTTNYTNATQPELKFLALSSCNLKEFPAFLRFQLKMAILHLDNNEIEGLVPNWIWNNSQETLQIISLRENFITGFHQHPKFLSWIREIPPLICEMKSLRFLDLSSNKMTGSLPPCLENLSNSLSALILKQNNFHGPVMNKCTHGSLLKRIDLSENRFTGLVSKSLANCTNLEFLSLADNSFEDVFPLWLGTLPSLQVLILSSNKFYGAIPSTNSSQFLKLRIVDISNNNFSGQLLEKSFQTLNAMKSVFVGESSAMGFKVHFKTPFNSFSSFEAPYSMTLTNKGVKREYPKILNIFTAIDLSCNNFEGQIPQSLQDLLGLESLNLSNNHFTGSILPSLRNLKNLESLDLSHNELSGQIPQQLLQIGFLAILNV</sequence>
<proteinExistence type="predicted"/>
<gene>
    <name evidence="1" type="ORF">L1987_19268</name>
</gene>
<keyword evidence="2" id="KW-1185">Reference proteome</keyword>
<name>A0ACB9IQB4_9ASTR</name>
<reference evidence="1 2" key="2">
    <citation type="journal article" date="2022" name="Mol. Ecol. Resour.">
        <title>The genomes of chicory, endive, great burdock and yacon provide insights into Asteraceae paleo-polyploidization history and plant inulin production.</title>
        <authorList>
            <person name="Fan W."/>
            <person name="Wang S."/>
            <person name="Wang H."/>
            <person name="Wang A."/>
            <person name="Jiang F."/>
            <person name="Liu H."/>
            <person name="Zhao H."/>
            <person name="Xu D."/>
            <person name="Zhang Y."/>
        </authorList>
    </citation>
    <scope>NUCLEOTIDE SEQUENCE [LARGE SCALE GENOMIC DNA]</scope>
    <source>
        <strain evidence="2">cv. Yunnan</strain>
        <tissue evidence="1">Leaves</tissue>
    </source>
</reference>
<evidence type="ECO:0000313" key="2">
    <source>
        <dbReference type="Proteomes" id="UP001056120"/>
    </source>
</evidence>
<organism evidence="1 2">
    <name type="scientific">Smallanthus sonchifolius</name>
    <dbReference type="NCBI Taxonomy" id="185202"/>
    <lineage>
        <taxon>Eukaryota</taxon>
        <taxon>Viridiplantae</taxon>
        <taxon>Streptophyta</taxon>
        <taxon>Embryophyta</taxon>
        <taxon>Tracheophyta</taxon>
        <taxon>Spermatophyta</taxon>
        <taxon>Magnoliopsida</taxon>
        <taxon>eudicotyledons</taxon>
        <taxon>Gunneridae</taxon>
        <taxon>Pentapetalae</taxon>
        <taxon>asterids</taxon>
        <taxon>campanulids</taxon>
        <taxon>Asterales</taxon>
        <taxon>Asteraceae</taxon>
        <taxon>Asteroideae</taxon>
        <taxon>Heliantheae alliance</taxon>
        <taxon>Millerieae</taxon>
        <taxon>Smallanthus</taxon>
    </lineage>
</organism>
<evidence type="ECO:0000313" key="1">
    <source>
        <dbReference type="EMBL" id="KAI3809671.1"/>
    </source>
</evidence>
<protein>
    <submittedName>
        <fullName evidence="1">Uncharacterized protein</fullName>
    </submittedName>
</protein>
<accession>A0ACB9IQB4</accession>
<comment type="caution">
    <text evidence="1">The sequence shown here is derived from an EMBL/GenBank/DDBJ whole genome shotgun (WGS) entry which is preliminary data.</text>
</comment>
<reference evidence="2" key="1">
    <citation type="journal article" date="2022" name="Mol. Ecol. Resour.">
        <title>The genomes of chicory, endive, great burdock and yacon provide insights into Asteraceae palaeo-polyploidization history and plant inulin production.</title>
        <authorList>
            <person name="Fan W."/>
            <person name="Wang S."/>
            <person name="Wang H."/>
            <person name="Wang A."/>
            <person name="Jiang F."/>
            <person name="Liu H."/>
            <person name="Zhao H."/>
            <person name="Xu D."/>
            <person name="Zhang Y."/>
        </authorList>
    </citation>
    <scope>NUCLEOTIDE SEQUENCE [LARGE SCALE GENOMIC DNA]</scope>
    <source>
        <strain evidence="2">cv. Yunnan</strain>
    </source>
</reference>